<dbReference type="EMBL" id="FQUS01000008">
    <property type="protein sequence ID" value="SHF41295.1"/>
    <property type="molecule type" value="Genomic_DNA"/>
</dbReference>
<dbReference type="STRING" id="1194090.SAMN05443144_108109"/>
<name>A0A1M5BFV1_9BACT</name>
<dbReference type="AlphaFoldDB" id="A0A1M5BFV1"/>
<organism evidence="1 2">
    <name type="scientific">Fodinibius roseus</name>
    <dbReference type="NCBI Taxonomy" id="1194090"/>
    <lineage>
        <taxon>Bacteria</taxon>
        <taxon>Pseudomonadati</taxon>
        <taxon>Balneolota</taxon>
        <taxon>Balneolia</taxon>
        <taxon>Balneolales</taxon>
        <taxon>Balneolaceae</taxon>
        <taxon>Fodinibius</taxon>
    </lineage>
</organism>
<evidence type="ECO:0000313" key="2">
    <source>
        <dbReference type="Proteomes" id="UP000184041"/>
    </source>
</evidence>
<gene>
    <name evidence="1" type="ORF">SAMN05443144_108109</name>
</gene>
<dbReference type="Proteomes" id="UP000184041">
    <property type="component" value="Unassembled WGS sequence"/>
</dbReference>
<accession>A0A1M5BFV1</accession>
<proteinExistence type="predicted"/>
<keyword evidence="2" id="KW-1185">Reference proteome</keyword>
<sequence length="30" mass="3499">MFRDKARGTVESQHMTHMWAFQPSDNADFG</sequence>
<reference evidence="1 2" key="1">
    <citation type="submission" date="2016-11" db="EMBL/GenBank/DDBJ databases">
        <authorList>
            <person name="Jaros S."/>
            <person name="Januszkiewicz K."/>
            <person name="Wedrychowicz H."/>
        </authorList>
    </citation>
    <scope>NUCLEOTIDE SEQUENCE [LARGE SCALE GENOMIC DNA]</scope>
    <source>
        <strain evidence="1 2">DSM 21986</strain>
    </source>
</reference>
<protein>
    <submittedName>
        <fullName evidence="1">Uncharacterized protein</fullName>
    </submittedName>
</protein>
<evidence type="ECO:0000313" key="1">
    <source>
        <dbReference type="EMBL" id="SHF41295.1"/>
    </source>
</evidence>